<sequence>MYSLYIRISRIWQETGFDLGNRQCYQHNNWQPKSSTSTLNGRSSGMKCSTRCTKSH</sequence>
<name>A0A653BTX2_CALMS</name>
<organism evidence="2 3">
    <name type="scientific">Callosobruchus maculatus</name>
    <name type="common">Southern cowpea weevil</name>
    <name type="synonym">Pulse bruchid</name>
    <dbReference type="NCBI Taxonomy" id="64391"/>
    <lineage>
        <taxon>Eukaryota</taxon>
        <taxon>Metazoa</taxon>
        <taxon>Ecdysozoa</taxon>
        <taxon>Arthropoda</taxon>
        <taxon>Hexapoda</taxon>
        <taxon>Insecta</taxon>
        <taxon>Pterygota</taxon>
        <taxon>Neoptera</taxon>
        <taxon>Endopterygota</taxon>
        <taxon>Coleoptera</taxon>
        <taxon>Polyphaga</taxon>
        <taxon>Cucujiformia</taxon>
        <taxon>Chrysomeloidea</taxon>
        <taxon>Chrysomelidae</taxon>
        <taxon>Bruchinae</taxon>
        <taxon>Bruchini</taxon>
        <taxon>Callosobruchus</taxon>
    </lineage>
</organism>
<dbReference type="EMBL" id="CAACVG010004897">
    <property type="protein sequence ID" value="VEN38751.1"/>
    <property type="molecule type" value="Genomic_DNA"/>
</dbReference>
<accession>A0A653BTX2</accession>
<dbReference type="Proteomes" id="UP000410492">
    <property type="component" value="Unassembled WGS sequence"/>
</dbReference>
<proteinExistence type="predicted"/>
<dbReference type="AlphaFoldDB" id="A0A653BTX2"/>
<reference evidence="2 3" key="1">
    <citation type="submission" date="2019-01" db="EMBL/GenBank/DDBJ databases">
        <authorList>
            <person name="Sayadi A."/>
        </authorList>
    </citation>
    <scope>NUCLEOTIDE SEQUENCE [LARGE SCALE GENOMIC DNA]</scope>
</reference>
<evidence type="ECO:0000313" key="3">
    <source>
        <dbReference type="Proteomes" id="UP000410492"/>
    </source>
</evidence>
<protein>
    <submittedName>
        <fullName evidence="2">Uncharacterized protein</fullName>
    </submittedName>
</protein>
<keyword evidence="3" id="KW-1185">Reference proteome</keyword>
<gene>
    <name evidence="2" type="ORF">CALMAC_LOCUS3539</name>
</gene>
<evidence type="ECO:0000313" key="2">
    <source>
        <dbReference type="EMBL" id="VEN38751.1"/>
    </source>
</evidence>
<feature type="region of interest" description="Disordered" evidence="1">
    <location>
        <begin position="35"/>
        <end position="56"/>
    </location>
</feature>
<evidence type="ECO:0000256" key="1">
    <source>
        <dbReference type="SAM" id="MobiDB-lite"/>
    </source>
</evidence>